<reference evidence="9 10" key="1">
    <citation type="submission" date="2019-02" db="EMBL/GenBank/DDBJ databases">
        <title>Deep-cultivation of Planctomycetes and their phenomic and genomic characterization uncovers novel biology.</title>
        <authorList>
            <person name="Wiegand S."/>
            <person name="Jogler M."/>
            <person name="Boedeker C."/>
            <person name="Pinto D."/>
            <person name="Vollmers J."/>
            <person name="Rivas-Marin E."/>
            <person name="Kohn T."/>
            <person name="Peeters S.H."/>
            <person name="Heuer A."/>
            <person name="Rast P."/>
            <person name="Oberbeckmann S."/>
            <person name="Bunk B."/>
            <person name="Jeske O."/>
            <person name="Meyerdierks A."/>
            <person name="Storesund J.E."/>
            <person name="Kallscheuer N."/>
            <person name="Luecker S."/>
            <person name="Lage O.M."/>
            <person name="Pohl T."/>
            <person name="Merkel B.J."/>
            <person name="Hornburger P."/>
            <person name="Mueller R.-W."/>
            <person name="Bruemmer F."/>
            <person name="Labrenz M."/>
            <person name="Spormann A.M."/>
            <person name="Op Den Camp H."/>
            <person name="Overmann J."/>
            <person name="Amann R."/>
            <person name="Jetten M.S.M."/>
            <person name="Mascher T."/>
            <person name="Medema M.H."/>
            <person name="Devos D.P."/>
            <person name="Kaster A.-K."/>
            <person name="Ovreas L."/>
            <person name="Rohde M."/>
            <person name="Galperin M.Y."/>
            <person name="Jogler C."/>
        </authorList>
    </citation>
    <scope>NUCLEOTIDE SEQUENCE [LARGE SCALE GENOMIC DNA]</scope>
    <source>
        <strain evidence="9 10">Pla100</strain>
    </source>
</reference>
<dbReference type="GO" id="GO:0004065">
    <property type="term" value="F:arylsulfatase activity"/>
    <property type="evidence" value="ECO:0007669"/>
    <property type="project" value="UniProtKB-EC"/>
</dbReference>
<evidence type="ECO:0000256" key="3">
    <source>
        <dbReference type="ARBA" id="ARBA00022723"/>
    </source>
</evidence>
<dbReference type="Proteomes" id="UP000316213">
    <property type="component" value="Unassembled WGS sequence"/>
</dbReference>
<dbReference type="PANTHER" id="PTHR42693:SF42">
    <property type="entry name" value="ARYLSULFATASE G"/>
    <property type="match status" value="1"/>
</dbReference>
<evidence type="ECO:0000313" key="10">
    <source>
        <dbReference type="Proteomes" id="UP000316213"/>
    </source>
</evidence>
<evidence type="ECO:0000313" key="9">
    <source>
        <dbReference type="EMBL" id="TWU01387.1"/>
    </source>
</evidence>
<dbReference type="EMBL" id="SJPM01000002">
    <property type="protein sequence ID" value="TWU01387.1"/>
    <property type="molecule type" value="Genomic_DNA"/>
</dbReference>
<comment type="caution">
    <text evidence="9">The sequence shown here is derived from an EMBL/GenBank/DDBJ whole genome shotgun (WGS) entry which is preliminary data.</text>
</comment>
<dbReference type="GO" id="GO:0046872">
    <property type="term" value="F:metal ion binding"/>
    <property type="evidence" value="ECO:0007669"/>
    <property type="project" value="UniProtKB-KW"/>
</dbReference>
<dbReference type="SUPFAM" id="SSF53649">
    <property type="entry name" value="Alkaline phosphatase-like"/>
    <property type="match status" value="1"/>
</dbReference>
<evidence type="ECO:0000256" key="6">
    <source>
        <dbReference type="ARBA" id="ARBA00022837"/>
    </source>
</evidence>
<keyword evidence="10" id="KW-1185">Reference proteome</keyword>
<comment type="cofactor">
    <cofactor evidence="1">
        <name>Ca(2+)</name>
        <dbReference type="ChEBI" id="CHEBI:29108"/>
    </cofactor>
</comment>
<keyword evidence="4 7" id="KW-0732">Signal</keyword>
<evidence type="ECO:0000256" key="7">
    <source>
        <dbReference type="SAM" id="SignalP"/>
    </source>
</evidence>
<evidence type="ECO:0000256" key="2">
    <source>
        <dbReference type="ARBA" id="ARBA00008779"/>
    </source>
</evidence>
<dbReference type="PROSITE" id="PS00149">
    <property type="entry name" value="SULFATASE_2"/>
    <property type="match status" value="1"/>
</dbReference>
<dbReference type="InterPro" id="IPR050738">
    <property type="entry name" value="Sulfatase"/>
</dbReference>
<dbReference type="InterPro" id="IPR017850">
    <property type="entry name" value="Alkaline_phosphatase_core_sf"/>
</dbReference>
<protein>
    <submittedName>
        <fullName evidence="9">Arylsulfatase</fullName>
        <ecNumber evidence="9">3.1.6.1</ecNumber>
    </submittedName>
</protein>
<evidence type="ECO:0000256" key="1">
    <source>
        <dbReference type="ARBA" id="ARBA00001913"/>
    </source>
</evidence>
<dbReference type="AlphaFoldDB" id="A0A5C6APF1"/>
<keyword evidence="5 9" id="KW-0378">Hydrolase</keyword>
<dbReference type="InterPro" id="IPR000917">
    <property type="entry name" value="Sulfatase_N"/>
</dbReference>
<dbReference type="PANTHER" id="PTHR42693">
    <property type="entry name" value="ARYLSULFATASE FAMILY MEMBER"/>
    <property type="match status" value="1"/>
</dbReference>
<dbReference type="CDD" id="cd16144">
    <property type="entry name" value="ARS_like"/>
    <property type="match status" value="1"/>
</dbReference>
<evidence type="ECO:0000259" key="8">
    <source>
        <dbReference type="Pfam" id="PF00884"/>
    </source>
</evidence>
<feature type="signal peptide" evidence="7">
    <location>
        <begin position="1"/>
        <end position="23"/>
    </location>
</feature>
<organism evidence="9 10">
    <name type="scientific">Neorhodopirellula pilleata</name>
    <dbReference type="NCBI Taxonomy" id="2714738"/>
    <lineage>
        <taxon>Bacteria</taxon>
        <taxon>Pseudomonadati</taxon>
        <taxon>Planctomycetota</taxon>
        <taxon>Planctomycetia</taxon>
        <taxon>Pirellulales</taxon>
        <taxon>Pirellulaceae</taxon>
        <taxon>Neorhodopirellula</taxon>
    </lineage>
</organism>
<dbReference type="Gene3D" id="3.30.1120.10">
    <property type="match status" value="1"/>
</dbReference>
<keyword evidence="3" id="KW-0479">Metal-binding</keyword>
<evidence type="ECO:0000256" key="4">
    <source>
        <dbReference type="ARBA" id="ARBA00022729"/>
    </source>
</evidence>
<dbReference type="InterPro" id="IPR024607">
    <property type="entry name" value="Sulfatase_CS"/>
</dbReference>
<comment type="similarity">
    <text evidence="2">Belongs to the sulfatase family.</text>
</comment>
<feature type="domain" description="Sulfatase N-terminal" evidence="8">
    <location>
        <begin position="29"/>
        <end position="346"/>
    </location>
</feature>
<name>A0A5C6APF1_9BACT</name>
<dbReference type="Pfam" id="PF00884">
    <property type="entry name" value="Sulfatase"/>
    <property type="match status" value="1"/>
</dbReference>
<evidence type="ECO:0000256" key="5">
    <source>
        <dbReference type="ARBA" id="ARBA00022801"/>
    </source>
</evidence>
<dbReference type="EC" id="3.1.6.1" evidence="9"/>
<gene>
    <name evidence="9" type="primary">atsA_14</name>
    <name evidence="9" type="ORF">Pla100_11140</name>
</gene>
<keyword evidence="6" id="KW-0106">Calcium</keyword>
<feature type="chain" id="PRO_5022854077" evidence="7">
    <location>
        <begin position="24"/>
        <end position="485"/>
    </location>
</feature>
<dbReference type="RefSeq" id="WP_146576698.1">
    <property type="nucleotide sequence ID" value="NZ_SJPM01000002.1"/>
</dbReference>
<dbReference type="OrthoDB" id="229225at2"/>
<accession>A0A5C6APF1</accession>
<proteinExistence type="inferred from homology"/>
<sequence precursor="true">MKPVSNVLLNVFVICWLCVSISAAESTAPNILFILTDDQGWATLSCYGSQKVPTPHLDRLASEGVRFTDAYVMPQCTPTRAALLTGQHTARSGMWHVIPWYGQPWARMTEPAYREQLPREWPILPKVLRDHGYSTGMAGKWHLTNNADGNYVELKDGNAYGFDFVASRGPGSQNEGDKWVDHLTDSAIGFIREHKDKPWFFYLAHHTLHGVVSAPAELVEKHRDAGTPETGMFNSTYLAAIEHLDNSIGRLMAALDDMQQRENTIVVFLSDNGGVDTVYHIGSETLTINRQEFDNAPLRAGKGSPYEGGIRVPCILRWPASVHAGQTISTPVHVTDWMPTLLAAAGCSEAGIPDCDGTNLVPLLQGERIPERPLYFHMPLYDLRWAVTPCAVIREGDWKLIEHFGDSFDVDARYQRGRKLELFNLRTDLGESRNLSDAESDRADAMRFKLHAWLESIPTPIPAENSHFDPHKQFDETKVKQAWNR</sequence>
<dbReference type="Gene3D" id="3.40.720.10">
    <property type="entry name" value="Alkaline Phosphatase, subunit A"/>
    <property type="match status" value="1"/>
</dbReference>